<dbReference type="PROSITE" id="PS51257">
    <property type="entry name" value="PROKAR_LIPOPROTEIN"/>
    <property type="match status" value="1"/>
</dbReference>
<dbReference type="SUPFAM" id="SSF48695">
    <property type="entry name" value="Multiheme cytochromes"/>
    <property type="match status" value="1"/>
</dbReference>
<reference evidence="2" key="1">
    <citation type="submission" date="2022-07" db="EMBL/GenBank/DDBJ databases">
        <title>Tahibacter sp., a new gammaproteobacterium isolated from the silt sample collected at pig farm.</title>
        <authorList>
            <person name="Chen H."/>
        </authorList>
    </citation>
    <scope>NUCLEOTIDE SEQUENCE</scope>
    <source>
        <strain evidence="2">P2K</strain>
    </source>
</reference>
<organism evidence="2 3">
    <name type="scientific">Tahibacter harae</name>
    <dbReference type="NCBI Taxonomy" id="2963937"/>
    <lineage>
        <taxon>Bacteria</taxon>
        <taxon>Pseudomonadati</taxon>
        <taxon>Pseudomonadota</taxon>
        <taxon>Gammaproteobacteria</taxon>
        <taxon>Lysobacterales</taxon>
        <taxon>Rhodanobacteraceae</taxon>
        <taxon>Tahibacter</taxon>
    </lineage>
</organism>
<keyword evidence="3" id="KW-1185">Reference proteome</keyword>
<name>A0ABT1QRT3_9GAMM</name>
<evidence type="ECO:0000256" key="1">
    <source>
        <dbReference type="SAM" id="SignalP"/>
    </source>
</evidence>
<dbReference type="InterPro" id="IPR036280">
    <property type="entry name" value="Multihaem_cyt_sf"/>
</dbReference>
<comment type="caution">
    <text evidence="2">The sequence shown here is derived from an EMBL/GenBank/DDBJ whole genome shotgun (WGS) entry which is preliminary data.</text>
</comment>
<keyword evidence="1" id="KW-0732">Signal</keyword>
<feature type="chain" id="PRO_5046506387" description="Repeat protein (TIGR03806 family)" evidence="1">
    <location>
        <begin position="19"/>
        <end position="381"/>
    </location>
</feature>
<gene>
    <name evidence="2" type="ORF">NM961_09735</name>
</gene>
<protein>
    <recommendedName>
        <fullName evidence="4">Repeat protein (TIGR03806 family)</fullName>
    </recommendedName>
</protein>
<feature type="signal peptide" evidence="1">
    <location>
        <begin position="1"/>
        <end position="18"/>
    </location>
</feature>
<dbReference type="RefSeq" id="WP_255914031.1">
    <property type="nucleotide sequence ID" value="NZ_JANFQO010000007.1"/>
</dbReference>
<evidence type="ECO:0000313" key="3">
    <source>
        <dbReference type="Proteomes" id="UP001165498"/>
    </source>
</evidence>
<evidence type="ECO:0008006" key="4">
    <source>
        <dbReference type="Google" id="ProtNLM"/>
    </source>
</evidence>
<accession>A0ABT1QRT3</accession>
<proteinExistence type="predicted"/>
<dbReference type="EMBL" id="JANFQO010000007">
    <property type="protein sequence ID" value="MCQ4164989.1"/>
    <property type="molecule type" value="Genomic_DNA"/>
</dbReference>
<dbReference type="NCBIfam" id="TIGR03806">
    <property type="entry name" value="chp_HNE_0200"/>
    <property type="match status" value="1"/>
</dbReference>
<dbReference type="Proteomes" id="UP001165498">
    <property type="component" value="Unassembled WGS sequence"/>
</dbReference>
<evidence type="ECO:0000313" key="2">
    <source>
        <dbReference type="EMBL" id="MCQ4164989.1"/>
    </source>
</evidence>
<dbReference type="InterPro" id="IPR022269">
    <property type="entry name" value="SO_2930-like_C"/>
</dbReference>
<sequence>MGTTARKIALLLMALTLAACQRSVPPVQFHAQGLPQKLSDWQVLVNDGRTLRLNGGVQPFDLNTPLFSDYAHKLRTVWLPPGSSARYEADKAFDFPVGTIISKTFYFPLPAGKGWDGKSVARTDPAESLVKAGQLDLSQVRLIETRLLVRRSEGWIALPYVWNEAQTEATLMRIGALIPLELVAADGTRETADYQVPDQNQCASCHNTDNLARALQPIGPKARHLNRDYDYAGGRENQLAHWSRLGLLSGAPEPAQAPRAAATHDRTAALDARARAYLDINCGHCHSAKGPANTSGLSLDVATDPGIHFGFCKQPVAAGKGTGNRLYDIKPGDAAGSVLLYRMESDDPAVMMPELGRSVMHAEGVKLISEWVDAQKGDCSL</sequence>